<evidence type="ECO:0000313" key="8">
    <source>
        <dbReference type="EMBL" id="BAZ96189.1"/>
    </source>
</evidence>
<dbReference type="PANTHER" id="PTHR46373:SF2">
    <property type="entry name" value="RWP-RK DOMAIN-CONTAINING PROTEIN"/>
    <property type="match status" value="1"/>
</dbReference>
<dbReference type="PANTHER" id="PTHR46373">
    <property type="entry name" value="PROTEIN RKD4"/>
    <property type="match status" value="1"/>
</dbReference>
<proteinExistence type="evidence at transcript level"/>
<dbReference type="Pfam" id="PF02042">
    <property type="entry name" value="RWP-RK"/>
    <property type="match status" value="1"/>
</dbReference>
<keyword evidence="3" id="KW-0175">Coiled coil</keyword>
<evidence type="ECO:0000256" key="3">
    <source>
        <dbReference type="ARBA" id="ARBA00023054"/>
    </source>
</evidence>
<accession>A0A218PGZ7</accession>
<organism evidence="8">
    <name type="scientific">Volvox africanus</name>
    <dbReference type="NCBI Taxonomy" id="51714"/>
    <lineage>
        <taxon>Eukaryota</taxon>
        <taxon>Viridiplantae</taxon>
        <taxon>Chlorophyta</taxon>
        <taxon>core chlorophytes</taxon>
        <taxon>Chlorophyceae</taxon>
        <taxon>CS clade</taxon>
        <taxon>Chlamydomonadales</taxon>
        <taxon>Volvocaceae</taxon>
        <taxon>Volvox</taxon>
    </lineage>
</organism>
<dbReference type="InterPro" id="IPR044607">
    <property type="entry name" value="RKD-like"/>
</dbReference>
<feature type="domain" description="RWP-RK" evidence="7">
    <location>
        <begin position="96"/>
        <end position="163"/>
    </location>
</feature>
<evidence type="ECO:0000256" key="4">
    <source>
        <dbReference type="ARBA" id="ARBA00023125"/>
    </source>
</evidence>
<evidence type="ECO:0000259" key="7">
    <source>
        <dbReference type="PROSITE" id="PS51519"/>
    </source>
</evidence>
<dbReference type="EMBL" id="LC274876">
    <property type="protein sequence ID" value="BAZ96189.1"/>
    <property type="molecule type" value="mRNA"/>
</dbReference>
<dbReference type="GO" id="GO:0003677">
    <property type="term" value="F:DNA binding"/>
    <property type="evidence" value="ECO:0007669"/>
    <property type="project" value="UniProtKB-KW"/>
</dbReference>
<keyword evidence="4" id="KW-0238">DNA-binding</keyword>
<sequence length="163" mass="18815">MLDAVCCVGVDGCARCSVYKVYTFTDTNHGQVTLELHHCEQTFHANVHGLWRSMRICEVSCELRNGQNTEWLKECIDAFVKQFLSEGFQLQKPDFRTEAPKRHALTRKADLTNADISWFFHMPIKDASRELGLSTTYLKRICRQLGIPRWPYRKVASLAFDAQ</sequence>
<dbReference type="EMBL" id="LC274875">
    <property type="protein sequence ID" value="BAZ96188.1"/>
    <property type="molecule type" value="Genomic_DNA"/>
</dbReference>
<gene>
    <name evidence="8" type="primary">MID</name>
</gene>
<dbReference type="AlphaFoldDB" id="A0A218PGZ7"/>
<dbReference type="InterPro" id="IPR003035">
    <property type="entry name" value="RWP-RK_dom"/>
</dbReference>
<evidence type="ECO:0000256" key="1">
    <source>
        <dbReference type="ARBA" id="ARBA00004049"/>
    </source>
</evidence>
<dbReference type="GO" id="GO:0003700">
    <property type="term" value="F:DNA-binding transcription factor activity"/>
    <property type="evidence" value="ECO:0007669"/>
    <property type="project" value="InterPro"/>
</dbReference>
<reference evidence="8" key="1">
    <citation type="journal article" date="2017" name="PLoS ONE">
        <title>Molecular evolutionary analysis of a gender-limited MID ortholog from the homothallic species Volvox africanus with male and monoecious spheroids.</title>
        <authorList>
            <person name="Yamamoto K."/>
            <person name="Kawai-Toyooka H."/>
            <person name="Hamaji T."/>
            <person name="Tsuchikane Y."/>
            <person name="Mori T."/>
            <person name="Takahashi F."/>
            <person name="Sekimoto H."/>
            <person name="Ferris P.J."/>
            <person name="Nozaki H."/>
        </authorList>
    </citation>
    <scope>NUCLEOTIDE SEQUENCE</scope>
    <source>
        <strain evidence="8">NIES-3780</strain>
    </source>
</reference>
<dbReference type="PROSITE" id="PS51519">
    <property type="entry name" value="RWP_RK"/>
    <property type="match status" value="1"/>
</dbReference>
<comment type="function">
    <text evidence="1">Putative transcription factor.</text>
</comment>
<name>A0A218PGZ7_9CHLO</name>
<evidence type="ECO:0000256" key="2">
    <source>
        <dbReference type="ARBA" id="ARBA00023015"/>
    </source>
</evidence>
<keyword evidence="5" id="KW-0804">Transcription</keyword>
<protein>
    <submittedName>
        <fullName evidence="8">Minus dominance protein</fullName>
    </submittedName>
</protein>
<evidence type="ECO:0000256" key="6">
    <source>
        <dbReference type="ARBA" id="ARBA00023242"/>
    </source>
</evidence>
<evidence type="ECO:0000256" key="5">
    <source>
        <dbReference type="ARBA" id="ARBA00023163"/>
    </source>
</evidence>
<keyword evidence="2" id="KW-0805">Transcription regulation</keyword>
<keyword evidence="6" id="KW-0539">Nucleus</keyword>